<evidence type="ECO:0000256" key="1">
    <source>
        <dbReference type="SAM" id="MobiDB-lite"/>
    </source>
</evidence>
<proteinExistence type="predicted"/>
<feature type="compositionally biased region" description="Polar residues" evidence="1">
    <location>
        <begin position="80"/>
        <end position="91"/>
    </location>
</feature>
<feature type="region of interest" description="Disordered" evidence="1">
    <location>
        <begin position="48"/>
        <end position="91"/>
    </location>
</feature>
<dbReference type="EMBL" id="JAPDMZ010000132">
    <property type="protein sequence ID" value="KAK0548603.1"/>
    <property type="molecule type" value="Genomic_DNA"/>
</dbReference>
<keyword evidence="3" id="KW-1185">Reference proteome</keyword>
<feature type="region of interest" description="Disordered" evidence="1">
    <location>
        <begin position="1"/>
        <end position="26"/>
    </location>
</feature>
<gene>
    <name evidence="2" type="ORF">OC846_004433</name>
</gene>
<sequence>MKHFPDERRPCQFAQPGNEQRADAQLAQAMRTSRLTDPSQAVIWNQVNQATSSRRQLTSPVREQQQGASMMPRGKKRARNQQSASQPPMTTQNIVDWLQENMPHLLGKFPGAPM</sequence>
<protein>
    <submittedName>
        <fullName evidence="2">Uncharacterized protein</fullName>
    </submittedName>
</protein>
<feature type="compositionally biased region" description="Polar residues" evidence="1">
    <location>
        <begin position="48"/>
        <end position="68"/>
    </location>
</feature>
<evidence type="ECO:0000313" key="2">
    <source>
        <dbReference type="EMBL" id="KAK0548603.1"/>
    </source>
</evidence>
<evidence type="ECO:0000313" key="3">
    <source>
        <dbReference type="Proteomes" id="UP001176517"/>
    </source>
</evidence>
<feature type="compositionally biased region" description="Basic and acidic residues" evidence="1">
    <location>
        <begin position="1"/>
        <end position="10"/>
    </location>
</feature>
<accession>A0AAN6GQI9</accession>
<organism evidence="2 3">
    <name type="scientific">Tilletia horrida</name>
    <dbReference type="NCBI Taxonomy" id="155126"/>
    <lineage>
        <taxon>Eukaryota</taxon>
        <taxon>Fungi</taxon>
        <taxon>Dikarya</taxon>
        <taxon>Basidiomycota</taxon>
        <taxon>Ustilaginomycotina</taxon>
        <taxon>Exobasidiomycetes</taxon>
        <taxon>Tilletiales</taxon>
        <taxon>Tilletiaceae</taxon>
        <taxon>Tilletia</taxon>
    </lineage>
</organism>
<name>A0AAN6GQI9_9BASI</name>
<comment type="caution">
    <text evidence="2">The sequence shown here is derived from an EMBL/GenBank/DDBJ whole genome shotgun (WGS) entry which is preliminary data.</text>
</comment>
<reference evidence="2" key="1">
    <citation type="journal article" date="2023" name="PhytoFront">
        <title>Draft Genome Resources of Seven Strains of Tilletia horrida, Causal Agent of Kernel Smut of Rice.</title>
        <authorList>
            <person name="Khanal S."/>
            <person name="Antony Babu S."/>
            <person name="Zhou X.G."/>
        </authorList>
    </citation>
    <scope>NUCLEOTIDE SEQUENCE</scope>
    <source>
        <strain evidence="2">TX6</strain>
    </source>
</reference>
<dbReference type="Proteomes" id="UP001176517">
    <property type="component" value="Unassembled WGS sequence"/>
</dbReference>
<dbReference type="AlphaFoldDB" id="A0AAN6GQI9"/>